<feature type="transmembrane region" description="Helical" evidence="1">
    <location>
        <begin position="238"/>
        <end position="257"/>
    </location>
</feature>
<protein>
    <recommendedName>
        <fullName evidence="2">DUF6534 domain-containing protein</fullName>
    </recommendedName>
</protein>
<feature type="transmembrane region" description="Helical" evidence="1">
    <location>
        <begin position="20"/>
        <end position="44"/>
    </location>
</feature>
<keyword evidence="1" id="KW-0472">Membrane</keyword>
<feature type="transmembrane region" description="Helical" evidence="1">
    <location>
        <begin position="210"/>
        <end position="232"/>
    </location>
</feature>
<proteinExistence type="predicted"/>
<comment type="caution">
    <text evidence="3">The sequence shown here is derived from an EMBL/GenBank/DDBJ whole genome shotgun (WGS) entry which is preliminary data.</text>
</comment>
<name>A0AAW0C007_9AGAR</name>
<accession>A0AAW0C007</accession>
<dbReference type="PANTHER" id="PTHR40465:SF1">
    <property type="entry name" value="DUF6534 DOMAIN-CONTAINING PROTEIN"/>
    <property type="match status" value="1"/>
</dbReference>
<dbReference type="EMBL" id="JAWWNJ010000024">
    <property type="protein sequence ID" value="KAK7031721.1"/>
    <property type="molecule type" value="Genomic_DNA"/>
</dbReference>
<evidence type="ECO:0000313" key="4">
    <source>
        <dbReference type="Proteomes" id="UP001362999"/>
    </source>
</evidence>
<evidence type="ECO:0000313" key="3">
    <source>
        <dbReference type="EMBL" id="KAK7031721.1"/>
    </source>
</evidence>
<dbReference type="Pfam" id="PF20152">
    <property type="entry name" value="DUF6534"/>
    <property type="match status" value="1"/>
</dbReference>
<dbReference type="InterPro" id="IPR045339">
    <property type="entry name" value="DUF6534"/>
</dbReference>
<dbReference type="PANTHER" id="PTHR40465">
    <property type="entry name" value="CHROMOSOME 1, WHOLE GENOME SHOTGUN SEQUENCE"/>
    <property type="match status" value="1"/>
</dbReference>
<feature type="domain" description="DUF6534" evidence="2">
    <location>
        <begin position="174"/>
        <end position="261"/>
    </location>
</feature>
<dbReference type="Proteomes" id="UP001362999">
    <property type="component" value="Unassembled WGS sequence"/>
</dbReference>
<evidence type="ECO:0000256" key="1">
    <source>
        <dbReference type="SAM" id="Phobius"/>
    </source>
</evidence>
<keyword evidence="1" id="KW-0812">Transmembrane</keyword>
<organism evidence="3 4">
    <name type="scientific">Favolaschia claudopus</name>
    <dbReference type="NCBI Taxonomy" id="2862362"/>
    <lineage>
        <taxon>Eukaryota</taxon>
        <taxon>Fungi</taxon>
        <taxon>Dikarya</taxon>
        <taxon>Basidiomycota</taxon>
        <taxon>Agaricomycotina</taxon>
        <taxon>Agaricomycetes</taxon>
        <taxon>Agaricomycetidae</taxon>
        <taxon>Agaricales</taxon>
        <taxon>Marasmiineae</taxon>
        <taxon>Mycenaceae</taxon>
        <taxon>Favolaschia</taxon>
    </lineage>
</organism>
<reference evidence="3 4" key="1">
    <citation type="journal article" date="2024" name="J Genomics">
        <title>Draft genome sequencing and assembly of Favolaschia claudopus CIRM-BRFM 2984 isolated from oak limbs.</title>
        <authorList>
            <person name="Navarro D."/>
            <person name="Drula E."/>
            <person name="Chaduli D."/>
            <person name="Cazenave R."/>
            <person name="Ahrendt S."/>
            <person name="Wang J."/>
            <person name="Lipzen A."/>
            <person name="Daum C."/>
            <person name="Barry K."/>
            <person name="Grigoriev I.V."/>
            <person name="Favel A."/>
            <person name="Rosso M.N."/>
            <person name="Martin F."/>
        </authorList>
    </citation>
    <scope>NUCLEOTIDE SEQUENCE [LARGE SCALE GENOMIC DNA]</scope>
    <source>
        <strain evidence="3 4">CIRM-BRFM 2984</strain>
    </source>
</reference>
<dbReference type="AlphaFoldDB" id="A0AAW0C007"/>
<feature type="transmembrane region" description="Helical" evidence="1">
    <location>
        <begin position="127"/>
        <end position="150"/>
    </location>
</feature>
<sequence length="336" mass="37363">MPLLQVPPHSFTFHADSTLGALLVGVLISYILFGLACMQTYIYSGRFPNDSGKMKLLIACVWLLDLGHVVSIGHMLYVLVISDFGHPELIASIPKSLGASSLINAVLAMCVQGFFSYRVYRLCKRLYVPILTWTLSFLFLGATSAVFVLGMQPVPFQVFETQWGWLLDSLWGIAAANDLIIAATLVFLLCQRKREESEDMTPVVDKVIMWTLETGLITSAAAILNLICFVTMKNNFIWIAWYVVTARLYSNSFLANLNSRGTLRTMTQIPISKPYPLFSSNAFVMNDDAFPKFQTTRISSSRTPFSDSEMSLTTTRPASVAFSARMNPYSGHAVTI</sequence>
<evidence type="ECO:0000259" key="2">
    <source>
        <dbReference type="Pfam" id="PF20152"/>
    </source>
</evidence>
<keyword evidence="4" id="KW-1185">Reference proteome</keyword>
<feature type="transmembrane region" description="Helical" evidence="1">
    <location>
        <begin position="56"/>
        <end position="77"/>
    </location>
</feature>
<keyword evidence="1" id="KW-1133">Transmembrane helix</keyword>
<feature type="transmembrane region" description="Helical" evidence="1">
    <location>
        <begin position="170"/>
        <end position="190"/>
    </location>
</feature>
<feature type="transmembrane region" description="Helical" evidence="1">
    <location>
        <begin position="97"/>
        <end position="115"/>
    </location>
</feature>
<gene>
    <name evidence="3" type="ORF">R3P38DRAFT_2620088</name>
</gene>